<dbReference type="OrthoDB" id="2755751at2759"/>
<dbReference type="EMBL" id="ML122317">
    <property type="protein sequence ID" value="RPD53712.1"/>
    <property type="molecule type" value="Genomic_DNA"/>
</dbReference>
<dbReference type="Proteomes" id="UP000313359">
    <property type="component" value="Unassembled WGS sequence"/>
</dbReference>
<protein>
    <recommendedName>
        <fullName evidence="3">Fungal-type protein kinase domain-containing protein</fullName>
    </recommendedName>
</protein>
<evidence type="ECO:0000313" key="1">
    <source>
        <dbReference type="EMBL" id="RPD53712.1"/>
    </source>
</evidence>
<name>A0A5C2RQ30_9APHY</name>
<keyword evidence="2" id="KW-1185">Reference proteome</keyword>
<organism evidence="1 2">
    <name type="scientific">Lentinus tigrinus ALCF2SS1-6</name>
    <dbReference type="NCBI Taxonomy" id="1328759"/>
    <lineage>
        <taxon>Eukaryota</taxon>
        <taxon>Fungi</taxon>
        <taxon>Dikarya</taxon>
        <taxon>Basidiomycota</taxon>
        <taxon>Agaricomycotina</taxon>
        <taxon>Agaricomycetes</taxon>
        <taxon>Polyporales</taxon>
        <taxon>Polyporaceae</taxon>
        <taxon>Lentinus</taxon>
    </lineage>
</organism>
<proteinExistence type="predicted"/>
<dbReference type="STRING" id="1328759.A0A5C2RQ30"/>
<dbReference type="AlphaFoldDB" id="A0A5C2RQ30"/>
<gene>
    <name evidence="1" type="ORF">L227DRAFT_567792</name>
</gene>
<evidence type="ECO:0000313" key="2">
    <source>
        <dbReference type="Proteomes" id="UP000313359"/>
    </source>
</evidence>
<accession>A0A5C2RQ30</accession>
<sequence length="265" mass="30252">MLNTENRIDPLKTVLYDQQDVLVNLPGPRSPDVTSDVTVAMAKDCGDQTKCHEKAMHQPLKSFKDPDGVTMGPNSEQVEKKPWNTISGTPIFMATEILQASLDEMTITQTLEHDLEALCWVIVYVVFLHGLRNTGKGSEEYQSLWNEFRFLFSSVSIQVLRRLRYEAFQPPLSQKDQEDPDSLYRSIRNLQRYAEKVHEDLAGILDVIWVVLREAQPRPIPKMNTTRRPKFRSDINFAAEPVAKSGPELSYETLFKTINLVLSEA</sequence>
<reference evidence="1" key="1">
    <citation type="journal article" date="2018" name="Genome Biol. Evol.">
        <title>Genomics and development of Lentinus tigrinus, a white-rot wood-decaying mushroom with dimorphic fruiting bodies.</title>
        <authorList>
            <person name="Wu B."/>
            <person name="Xu Z."/>
            <person name="Knudson A."/>
            <person name="Carlson A."/>
            <person name="Chen N."/>
            <person name="Kovaka S."/>
            <person name="LaButti K."/>
            <person name="Lipzen A."/>
            <person name="Pennachio C."/>
            <person name="Riley R."/>
            <person name="Schakwitz W."/>
            <person name="Umezawa K."/>
            <person name="Ohm R.A."/>
            <person name="Grigoriev I.V."/>
            <person name="Nagy L.G."/>
            <person name="Gibbons J."/>
            <person name="Hibbett D."/>
        </authorList>
    </citation>
    <scope>NUCLEOTIDE SEQUENCE [LARGE SCALE GENOMIC DNA]</scope>
    <source>
        <strain evidence="1">ALCF2SS1-6</strain>
    </source>
</reference>
<evidence type="ECO:0008006" key="3">
    <source>
        <dbReference type="Google" id="ProtNLM"/>
    </source>
</evidence>